<dbReference type="RefSeq" id="WP_265673462.1">
    <property type="nucleotide sequence ID" value="NZ_JAKRRY010000002.1"/>
</dbReference>
<dbReference type="PANTHER" id="PTHR12526:SF637">
    <property type="entry name" value="GLYCOSYLTRANSFERASE EPSF-RELATED"/>
    <property type="match status" value="1"/>
</dbReference>
<dbReference type="Pfam" id="PF13439">
    <property type="entry name" value="Glyco_transf_4"/>
    <property type="match status" value="1"/>
</dbReference>
<dbReference type="EMBL" id="JAKRRY010000002">
    <property type="protein sequence ID" value="MCW8345007.1"/>
    <property type="molecule type" value="Genomic_DNA"/>
</dbReference>
<dbReference type="GO" id="GO:0016757">
    <property type="term" value="F:glycosyltransferase activity"/>
    <property type="evidence" value="ECO:0007669"/>
    <property type="project" value="InterPro"/>
</dbReference>
<dbReference type="Proteomes" id="UP001155587">
    <property type="component" value="Unassembled WGS sequence"/>
</dbReference>
<keyword evidence="4" id="KW-1185">Reference proteome</keyword>
<accession>A0A9X3HVR7</accession>
<reference evidence="3" key="1">
    <citation type="submission" date="2022-02" db="EMBL/GenBank/DDBJ databases">
        <title>Vibrio sp. nov, a new bacterium isolated from seawater.</title>
        <authorList>
            <person name="Yuan Y."/>
        </authorList>
    </citation>
    <scope>NUCLEOTIDE SEQUENCE</scope>
    <source>
        <strain evidence="3">ZSDZ65</strain>
    </source>
</reference>
<organism evidence="3 4">
    <name type="scientific">Vibrio qingdaonensis</name>
    <dbReference type="NCBI Taxonomy" id="2829491"/>
    <lineage>
        <taxon>Bacteria</taxon>
        <taxon>Pseudomonadati</taxon>
        <taxon>Pseudomonadota</taxon>
        <taxon>Gammaproteobacteria</taxon>
        <taxon>Vibrionales</taxon>
        <taxon>Vibrionaceae</taxon>
        <taxon>Vibrio</taxon>
    </lineage>
</organism>
<evidence type="ECO:0000259" key="2">
    <source>
        <dbReference type="Pfam" id="PF13439"/>
    </source>
</evidence>
<dbReference type="CDD" id="cd03801">
    <property type="entry name" value="GT4_PimA-like"/>
    <property type="match status" value="1"/>
</dbReference>
<protein>
    <submittedName>
        <fullName evidence="3">Glycosyltransferase family 4 protein</fullName>
    </submittedName>
</protein>
<dbReference type="PANTHER" id="PTHR12526">
    <property type="entry name" value="GLYCOSYLTRANSFERASE"/>
    <property type="match status" value="1"/>
</dbReference>
<comment type="caution">
    <text evidence="3">The sequence shown here is derived from an EMBL/GenBank/DDBJ whole genome shotgun (WGS) entry which is preliminary data.</text>
</comment>
<dbReference type="Pfam" id="PF00534">
    <property type="entry name" value="Glycos_transf_1"/>
    <property type="match status" value="1"/>
</dbReference>
<dbReference type="Gene3D" id="3.40.50.2000">
    <property type="entry name" value="Glycogen Phosphorylase B"/>
    <property type="match status" value="2"/>
</dbReference>
<dbReference type="SUPFAM" id="SSF53756">
    <property type="entry name" value="UDP-Glycosyltransferase/glycogen phosphorylase"/>
    <property type="match status" value="1"/>
</dbReference>
<feature type="domain" description="Glycosyl transferase family 1" evidence="1">
    <location>
        <begin position="185"/>
        <end position="327"/>
    </location>
</feature>
<dbReference type="AlphaFoldDB" id="A0A9X3HVR7"/>
<sequence>MPINNNVWLVLDSSQFGGIETHVLELAKGLKRHQQDVVVVIFDQYGTSPPLVEKLKQHQITTLILSINYPGVPIWRRLHCAIQQAIASSNTPAVIHSHGYKANILARVTRVWGRYHNIAFVASFHAGETPSGKVRLYDWLDRYSSVYNHLRIAVSEAILAKLPRRQDAALVNNFVPLQPVQSHCQNRIAFVGRLSEEKGPDRFLEVAASCPSGHFDIYGDGSMLAQLQDNAPSNVTFHGQQKTMDVVWERIDLLLITSRFEGLPMAALEAMSRGIPVMSFPLGQLPALIETGKNGWIVESNLEMVSALNRWLDMPAEQRQRLSQAAHRQIQQHYSTDIIIPQLLDLYQHASPETSL</sequence>
<dbReference type="InterPro" id="IPR028098">
    <property type="entry name" value="Glyco_trans_4-like_N"/>
</dbReference>
<gene>
    <name evidence="3" type="ORF">MD535_03050</name>
</gene>
<feature type="domain" description="Glycosyltransferase subfamily 4-like N-terminal" evidence="2">
    <location>
        <begin position="16"/>
        <end position="164"/>
    </location>
</feature>
<evidence type="ECO:0000313" key="4">
    <source>
        <dbReference type="Proteomes" id="UP001155587"/>
    </source>
</evidence>
<name>A0A9X3HVR7_9VIBR</name>
<dbReference type="GO" id="GO:1901135">
    <property type="term" value="P:carbohydrate derivative metabolic process"/>
    <property type="evidence" value="ECO:0007669"/>
    <property type="project" value="UniProtKB-ARBA"/>
</dbReference>
<evidence type="ECO:0000259" key="1">
    <source>
        <dbReference type="Pfam" id="PF00534"/>
    </source>
</evidence>
<evidence type="ECO:0000313" key="3">
    <source>
        <dbReference type="EMBL" id="MCW8345007.1"/>
    </source>
</evidence>
<dbReference type="InterPro" id="IPR001296">
    <property type="entry name" value="Glyco_trans_1"/>
</dbReference>
<proteinExistence type="predicted"/>